<dbReference type="PANTHER" id="PTHR37478:SF2">
    <property type="entry name" value="UPF0251 PROTEIN TK0562"/>
    <property type="match status" value="1"/>
</dbReference>
<evidence type="ECO:0000313" key="3">
    <source>
        <dbReference type="EMBL" id="HHS30555.1"/>
    </source>
</evidence>
<evidence type="ECO:0000256" key="2">
    <source>
        <dbReference type="HAMAP-Rule" id="MF_00674"/>
    </source>
</evidence>
<comment type="similarity">
    <text evidence="1 2">Belongs to the UPF0251 family.</text>
</comment>
<dbReference type="EMBL" id="DTGR01000200">
    <property type="protein sequence ID" value="HHS30555.1"/>
    <property type="molecule type" value="Genomic_DNA"/>
</dbReference>
<dbReference type="HAMAP" id="MF_00674">
    <property type="entry name" value="UPF0251"/>
    <property type="match status" value="1"/>
</dbReference>
<dbReference type="AlphaFoldDB" id="A0A7V6A5M8"/>
<dbReference type="Gene3D" id="1.10.10.10">
    <property type="entry name" value="Winged helix-like DNA-binding domain superfamily/Winged helix DNA-binding domain"/>
    <property type="match status" value="1"/>
</dbReference>
<dbReference type="InterPro" id="IPR036388">
    <property type="entry name" value="WH-like_DNA-bd_sf"/>
</dbReference>
<protein>
    <recommendedName>
        <fullName evidence="2">UPF0251 protein ENV52_12745</fullName>
    </recommendedName>
</protein>
<dbReference type="Pfam" id="PF02001">
    <property type="entry name" value="DUF134"/>
    <property type="match status" value="1"/>
</dbReference>
<reference evidence="3" key="1">
    <citation type="journal article" date="2020" name="mSystems">
        <title>Genome- and Community-Level Interaction Insights into Carbon Utilization and Element Cycling Functions of Hydrothermarchaeota in Hydrothermal Sediment.</title>
        <authorList>
            <person name="Zhou Z."/>
            <person name="Liu Y."/>
            <person name="Xu W."/>
            <person name="Pan J."/>
            <person name="Luo Z.H."/>
            <person name="Li M."/>
        </authorList>
    </citation>
    <scope>NUCLEOTIDE SEQUENCE [LARGE SCALE GENOMIC DNA]</scope>
    <source>
        <strain evidence="3">SpSt-767</strain>
    </source>
</reference>
<dbReference type="SUPFAM" id="SSF88659">
    <property type="entry name" value="Sigma3 and sigma4 domains of RNA polymerase sigma factors"/>
    <property type="match status" value="1"/>
</dbReference>
<sequence>MPRPKKCRLVKQEPGVTFFKPQGIPLRILEHSVITVDELEALRLSDFLGMSHEETAKELKVSRPTVTRMLARAHQALADALVNGKAIRIEGGDYILEGDDECLCPKCGAHWSAPARGIHQQLCGKCSDSKVEESDN</sequence>
<dbReference type="PANTHER" id="PTHR37478">
    <property type="match status" value="1"/>
</dbReference>
<dbReference type="InterPro" id="IPR002852">
    <property type="entry name" value="UPF0251"/>
</dbReference>
<proteinExistence type="inferred from homology"/>
<comment type="caution">
    <text evidence="3">The sequence shown here is derived from an EMBL/GenBank/DDBJ whole genome shotgun (WGS) entry which is preliminary data.</text>
</comment>
<accession>A0A7V6A5M8</accession>
<evidence type="ECO:0000256" key="1">
    <source>
        <dbReference type="ARBA" id="ARBA00009350"/>
    </source>
</evidence>
<organism evidence="3">
    <name type="scientific">Desulfobacca acetoxidans</name>
    <dbReference type="NCBI Taxonomy" id="60893"/>
    <lineage>
        <taxon>Bacteria</taxon>
        <taxon>Pseudomonadati</taxon>
        <taxon>Thermodesulfobacteriota</taxon>
        <taxon>Desulfobaccia</taxon>
        <taxon>Desulfobaccales</taxon>
        <taxon>Desulfobaccaceae</taxon>
        <taxon>Desulfobacca</taxon>
    </lineage>
</organism>
<gene>
    <name evidence="3" type="ORF">ENV52_12745</name>
</gene>
<dbReference type="InterPro" id="IPR013324">
    <property type="entry name" value="RNA_pol_sigma_r3/r4-like"/>
</dbReference>
<name>A0A7V6A5M8_9BACT</name>